<dbReference type="SUPFAM" id="SSF82171">
    <property type="entry name" value="DPP6 N-terminal domain-like"/>
    <property type="match status" value="1"/>
</dbReference>
<dbReference type="Gene3D" id="3.40.50.1820">
    <property type="entry name" value="alpha/beta hydrolase"/>
    <property type="match status" value="1"/>
</dbReference>
<dbReference type="GO" id="GO:0008236">
    <property type="term" value="F:serine-type peptidase activity"/>
    <property type="evidence" value="ECO:0007669"/>
    <property type="project" value="InterPro"/>
</dbReference>
<dbReference type="Pfam" id="PF07676">
    <property type="entry name" value="PD40"/>
    <property type="match status" value="1"/>
</dbReference>
<name>A0A326U039_THEHA</name>
<dbReference type="InterPro" id="IPR029058">
    <property type="entry name" value="AB_hydrolase_fold"/>
</dbReference>
<evidence type="ECO:0000313" key="3">
    <source>
        <dbReference type="Proteomes" id="UP000248806"/>
    </source>
</evidence>
<keyword evidence="3" id="KW-1185">Reference proteome</keyword>
<protein>
    <submittedName>
        <fullName evidence="2">Dipeptidyl aminopeptidase/acylaminoacyl peptidase</fullName>
    </submittedName>
</protein>
<proteinExistence type="predicted"/>
<keyword evidence="2" id="KW-0645">Protease</keyword>
<dbReference type="PANTHER" id="PTHR43056">
    <property type="entry name" value="PEPTIDASE S9 PROLYL OLIGOPEPTIDASE"/>
    <property type="match status" value="1"/>
</dbReference>
<gene>
    <name evidence="2" type="ORF">EI42_05029</name>
</gene>
<feature type="domain" description="Peptidase S9 prolyl oligopeptidase catalytic" evidence="1">
    <location>
        <begin position="428"/>
        <end position="628"/>
    </location>
</feature>
<reference evidence="2 3" key="1">
    <citation type="submission" date="2018-06" db="EMBL/GenBank/DDBJ databases">
        <title>Genomic Encyclopedia of Archaeal and Bacterial Type Strains, Phase II (KMG-II): from individual species to whole genera.</title>
        <authorList>
            <person name="Goeker M."/>
        </authorList>
    </citation>
    <scope>NUCLEOTIDE SEQUENCE [LARGE SCALE GENOMIC DNA]</scope>
    <source>
        <strain evidence="2 3">ATCC BAA-1881</strain>
    </source>
</reference>
<dbReference type="OrthoDB" id="108903at2"/>
<dbReference type="GO" id="GO:0004177">
    <property type="term" value="F:aminopeptidase activity"/>
    <property type="evidence" value="ECO:0007669"/>
    <property type="project" value="UniProtKB-KW"/>
</dbReference>
<dbReference type="Gene3D" id="2.120.10.30">
    <property type="entry name" value="TolB, C-terminal domain"/>
    <property type="match status" value="1"/>
</dbReference>
<comment type="caution">
    <text evidence="2">The sequence shown here is derived from an EMBL/GenBank/DDBJ whole genome shotgun (WGS) entry which is preliminary data.</text>
</comment>
<dbReference type="AlphaFoldDB" id="A0A326U039"/>
<keyword evidence="2" id="KW-0378">Hydrolase</keyword>
<dbReference type="Pfam" id="PF00326">
    <property type="entry name" value="Peptidase_S9"/>
    <property type="match status" value="1"/>
</dbReference>
<dbReference type="EMBL" id="QKUF01000026">
    <property type="protein sequence ID" value="PZW23407.1"/>
    <property type="molecule type" value="Genomic_DNA"/>
</dbReference>
<dbReference type="InterPro" id="IPR050585">
    <property type="entry name" value="Xaa-Pro_dipeptidyl-ppase/CocE"/>
</dbReference>
<accession>A0A326U039</accession>
<dbReference type="InterPro" id="IPR011042">
    <property type="entry name" value="6-blade_b-propeller_TolB-like"/>
</dbReference>
<keyword evidence="2" id="KW-0031">Aminopeptidase</keyword>
<dbReference type="SUPFAM" id="SSF53474">
    <property type="entry name" value="alpha/beta-Hydrolases"/>
    <property type="match status" value="1"/>
</dbReference>
<dbReference type="PANTHER" id="PTHR43056:SF5">
    <property type="entry name" value="PEPTIDASE S9 PROLYL OLIGOPEPTIDASE CATALYTIC DOMAIN-CONTAINING PROTEIN"/>
    <property type="match status" value="1"/>
</dbReference>
<dbReference type="RefSeq" id="WP_111325317.1">
    <property type="nucleotide sequence ID" value="NZ_BIFX01000001.1"/>
</dbReference>
<sequence>MRKPHITPYGSWKSPITTDMLVSETIRVNEIALDGQNVYWIEGRPSEGGRNAIVKRNVDGSQVDVLPLPLNARTMVHEYGGGDYAVSQDTVFFANFSDQRLYRLQPGAEPEPITPPERKRYADMVVDQQRQRLICVCEDHTHSDHDPANTLVSVPLDGSGKLCTLVAGNDFYSTPRLSPDGSKLCWLTWNHPNMPWDGCELWVGSIDANGYVSYAEHVAGGESESIFQPQWSPDGVLYFVSDRSGWWNIYRLNADGTIEPMHEMQAEFGSPQWVFGMSTYGFASAQTIICRYTEGQDKLASLDTRTKKFTPIPVPYTVISDVQVTPEHVFFIGASPSEFRSVVALDLQSRQTTVLKRSSTLALDPGIITEPQLIEFPTENGQTAYGYYYPPRNAAYEAPEGELPPLQIWSHGGPTSQSVAVLDLSKLYWTSRGFAILDVNYGGSTGYGRAYRERLKGQWGIVDIDDCVNGALYLANQGLVDKERLTIRGGSAGGYTTLGALTFRDVFKAGASFFGVSDIIGLAEHTHKFESRYTFGLVGPYPECADLYRERSPLNHVEQLSCPMILFQGLDDKIVTPDQSQKMVEALRARKIPVAYIEFEGEGHGFRRADSIKRAQEAELYFYAKVFGFELAEQVEPVEIENLHS</sequence>
<organism evidence="2 3">
    <name type="scientific">Thermosporothrix hazakensis</name>
    <dbReference type="NCBI Taxonomy" id="644383"/>
    <lineage>
        <taxon>Bacteria</taxon>
        <taxon>Bacillati</taxon>
        <taxon>Chloroflexota</taxon>
        <taxon>Ktedonobacteria</taxon>
        <taxon>Ktedonobacterales</taxon>
        <taxon>Thermosporotrichaceae</taxon>
        <taxon>Thermosporothrix</taxon>
    </lineage>
</organism>
<dbReference type="InterPro" id="IPR011659">
    <property type="entry name" value="WD40"/>
</dbReference>
<evidence type="ECO:0000313" key="2">
    <source>
        <dbReference type="EMBL" id="PZW23407.1"/>
    </source>
</evidence>
<dbReference type="InterPro" id="IPR001375">
    <property type="entry name" value="Peptidase_S9_cat"/>
</dbReference>
<dbReference type="GO" id="GO:0006508">
    <property type="term" value="P:proteolysis"/>
    <property type="evidence" value="ECO:0007669"/>
    <property type="project" value="InterPro"/>
</dbReference>
<dbReference type="Proteomes" id="UP000248806">
    <property type="component" value="Unassembled WGS sequence"/>
</dbReference>
<evidence type="ECO:0000259" key="1">
    <source>
        <dbReference type="Pfam" id="PF00326"/>
    </source>
</evidence>